<evidence type="ECO:0000256" key="5">
    <source>
        <dbReference type="ARBA" id="ARBA00023117"/>
    </source>
</evidence>
<dbReference type="Gene3D" id="1.20.920.10">
    <property type="entry name" value="Bromodomain-like"/>
    <property type="match status" value="1"/>
</dbReference>
<dbReference type="GeneTree" id="ENSGT00940000162212"/>
<dbReference type="GO" id="GO:0008270">
    <property type="term" value="F:zinc ion binding"/>
    <property type="evidence" value="ECO:0007669"/>
    <property type="project" value="UniProtKB-KW"/>
</dbReference>
<evidence type="ECO:0000259" key="12">
    <source>
        <dbReference type="PROSITE" id="PS50864"/>
    </source>
</evidence>
<feature type="domain" description="HSR" evidence="13">
    <location>
        <begin position="32"/>
        <end position="148"/>
    </location>
</feature>
<dbReference type="InterPro" id="IPR000770">
    <property type="entry name" value="SAND_dom"/>
</dbReference>
<feature type="domain" description="PHD-type" evidence="11">
    <location>
        <begin position="342"/>
        <end position="388"/>
    </location>
</feature>
<dbReference type="CDD" id="cd15626">
    <property type="entry name" value="PHD_SP110_140"/>
    <property type="match status" value="1"/>
</dbReference>
<dbReference type="InterPro" id="IPR019787">
    <property type="entry name" value="Znf_PHD-finger"/>
</dbReference>
<dbReference type="SMART" id="SM00249">
    <property type="entry name" value="PHD"/>
    <property type="match status" value="1"/>
</dbReference>
<dbReference type="GO" id="GO:0031981">
    <property type="term" value="C:nuclear lumen"/>
    <property type="evidence" value="ECO:0007669"/>
    <property type="project" value="UniProtKB-ARBA"/>
</dbReference>
<dbReference type="Gene3D" id="3.30.40.10">
    <property type="entry name" value="Zinc/RING finger domain, C3HC4 (zinc finger)"/>
    <property type="match status" value="1"/>
</dbReference>
<dbReference type="FunFam" id="1.20.920.10:FF:000028">
    <property type="entry name" value="Nuclear autoantigen Sp-100"/>
    <property type="match status" value="1"/>
</dbReference>
<organism evidence="14 15">
    <name type="scientific">Propithecus coquereli</name>
    <name type="common">Coquerel's sifaka</name>
    <name type="synonym">Propithecus verreauxi coquereli</name>
    <dbReference type="NCBI Taxonomy" id="379532"/>
    <lineage>
        <taxon>Eukaryota</taxon>
        <taxon>Metazoa</taxon>
        <taxon>Chordata</taxon>
        <taxon>Craniata</taxon>
        <taxon>Vertebrata</taxon>
        <taxon>Euteleostomi</taxon>
        <taxon>Mammalia</taxon>
        <taxon>Eutheria</taxon>
        <taxon>Euarchontoglires</taxon>
        <taxon>Primates</taxon>
        <taxon>Strepsirrhini</taxon>
        <taxon>Lemuriformes</taxon>
        <taxon>Indriidae</taxon>
        <taxon>Propithecus</taxon>
    </lineage>
</organism>
<keyword evidence="1" id="KW-0597">Phosphoprotein</keyword>
<evidence type="ECO:0000259" key="13">
    <source>
        <dbReference type="PROSITE" id="PS51414"/>
    </source>
</evidence>
<dbReference type="InterPro" id="IPR001965">
    <property type="entry name" value="Znf_PHD"/>
</dbReference>
<accession>A0A2K6EQX8</accession>
<feature type="compositionally biased region" description="Basic residues" evidence="9">
    <location>
        <begin position="201"/>
        <end position="212"/>
    </location>
</feature>
<dbReference type="PANTHER" id="PTHR46386">
    <property type="entry name" value="NUCLEAR BODY PROTEIN SP140"/>
    <property type="match status" value="1"/>
</dbReference>
<dbReference type="SMART" id="SM00258">
    <property type="entry name" value="SAND"/>
    <property type="match status" value="1"/>
</dbReference>
<dbReference type="PROSITE" id="PS51414">
    <property type="entry name" value="HSR"/>
    <property type="match status" value="1"/>
</dbReference>
<dbReference type="SUPFAM" id="SSF63763">
    <property type="entry name" value="SAND domain-like"/>
    <property type="match status" value="1"/>
</dbReference>
<evidence type="ECO:0000256" key="3">
    <source>
        <dbReference type="ARBA" id="ARBA00022771"/>
    </source>
</evidence>
<dbReference type="PROSITE" id="PS50864">
    <property type="entry name" value="SAND"/>
    <property type="match status" value="1"/>
</dbReference>
<evidence type="ECO:0000256" key="9">
    <source>
        <dbReference type="SAM" id="MobiDB-lite"/>
    </source>
</evidence>
<dbReference type="Pfam" id="PF03172">
    <property type="entry name" value="HSR"/>
    <property type="match status" value="1"/>
</dbReference>
<evidence type="ECO:0008006" key="16">
    <source>
        <dbReference type="Google" id="ProtNLM"/>
    </source>
</evidence>
<dbReference type="InterPro" id="IPR043563">
    <property type="entry name" value="Sp110/Sp140/Sp140L-like"/>
</dbReference>
<dbReference type="GO" id="GO:0003677">
    <property type="term" value="F:DNA binding"/>
    <property type="evidence" value="ECO:0007669"/>
    <property type="project" value="UniProtKB-KW"/>
</dbReference>
<protein>
    <recommendedName>
        <fullName evidence="16">SP100 nuclear antigen</fullName>
    </recommendedName>
</protein>
<feature type="region of interest" description="Disordered" evidence="9">
    <location>
        <begin position="186"/>
        <end position="212"/>
    </location>
</feature>
<dbReference type="Pfam" id="PF00439">
    <property type="entry name" value="Bromodomain"/>
    <property type="match status" value="1"/>
</dbReference>
<evidence type="ECO:0000313" key="14">
    <source>
        <dbReference type="Ensembl" id="ENSPCOP00000004135.1"/>
    </source>
</evidence>
<proteinExistence type="predicted"/>
<dbReference type="SUPFAM" id="SSF57903">
    <property type="entry name" value="FYVE/PHD zinc finger"/>
    <property type="match status" value="1"/>
</dbReference>
<dbReference type="AlphaFoldDB" id="A0A2K6EQX8"/>
<dbReference type="Pfam" id="PF01342">
    <property type="entry name" value="SAND"/>
    <property type="match status" value="1"/>
</dbReference>
<dbReference type="Proteomes" id="UP000233160">
    <property type="component" value="Unassembled WGS sequence"/>
</dbReference>
<sequence length="520" mass="61495">MLVLHSLLFIYKILHPPQTSWNLDDCFYMVSSFPRMATEEQNVEDRLIYDRIFSHFKRHKVEISCAIRKTFPFLERLRDHEFITNKMFEDSQESCRNLVPVQRVVYNVLSELEKNFNLEVLKILFSDVHMKEYPDLIPIYKSFINVLPDKSYLQESDEEGREEGPSSQLRLEQGWFRTPELKQSARLDTMDAGNNSALEKHSRKRRRRRGRPRINFTLSYRGRGKRYQVRVPRIPRDKNMNFQPPELPVTCGEIKGTLYKEKLEQGTSEKCIKSETGRWLTPREFEIEGGRAPSKNWKLSIRCGGFTLKHLIEYCHSIFLSFLQRILKSHNDTLGDPYVKNSNICGVCKRGGKLFCCDTCPRSFHENCHIPLVEAERDPWSCIFCEIKVIQERCPESQPCRRESEVLMMQMLPEVQLKCEFLLLKVYCDSKSLFFASKPYYSREGSQGPQRPMWLDKVKKMLTEKMYPQVKEFVGDMRLIFQNHKAFYRENKFIKLGLQVENNFEKNFKNIFAIQETSKN</sequence>
<dbReference type="InterPro" id="IPR019786">
    <property type="entry name" value="Zinc_finger_PHD-type_CS"/>
</dbReference>
<dbReference type="SMART" id="SM00297">
    <property type="entry name" value="BROMO"/>
    <property type="match status" value="1"/>
</dbReference>
<dbReference type="InterPro" id="IPR036427">
    <property type="entry name" value="Bromodomain-like_sf"/>
</dbReference>
<dbReference type="PROSITE" id="PS50016">
    <property type="entry name" value="ZF_PHD_2"/>
    <property type="match status" value="1"/>
</dbReference>
<keyword evidence="4" id="KW-0862">Zinc</keyword>
<dbReference type="InterPro" id="IPR010919">
    <property type="entry name" value="SAND-like_dom_sf"/>
</dbReference>
<keyword evidence="5 7" id="KW-0103">Bromodomain</keyword>
<dbReference type="FunFam" id="3.30.40.10:FF:000294">
    <property type="entry name" value="Nuclear autoantigen Sp-100"/>
    <property type="match status" value="1"/>
</dbReference>
<evidence type="ECO:0000256" key="8">
    <source>
        <dbReference type="PROSITE-ProRule" id="PRU00146"/>
    </source>
</evidence>
<evidence type="ECO:0000259" key="10">
    <source>
        <dbReference type="PROSITE" id="PS50014"/>
    </source>
</evidence>
<dbReference type="SUPFAM" id="SSF47370">
    <property type="entry name" value="Bromodomain"/>
    <property type="match status" value="1"/>
</dbReference>
<evidence type="ECO:0000259" key="11">
    <source>
        <dbReference type="PROSITE" id="PS50016"/>
    </source>
</evidence>
<evidence type="ECO:0000256" key="6">
    <source>
        <dbReference type="ARBA" id="ARBA00023125"/>
    </source>
</evidence>
<dbReference type="Gene3D" id="3.10.390.10">
    <property type="entry name" value="SAND domain-like"/>
    <property type="match status" value="1"/>
</dbReference>
<evidence type="ECO:0000256" key="1">
    <source>
        <dbReference type="ARBA" id="ARBA00022553"/>
    </source>
</evidence>
<keyword evidence="2" id="KW-0479">Metal-binding</keyword>
<dbReference type="PROSITE" id="PS50014">
    <property type="entry name" value="BROMODOMAIN_2"/>
    <property type="match status" value="1"/>
</dbReference>
<dbReference type="PROSITE" id="PS01359">
    <property type="entry name" value="ZF_PHD_1"/>
    <property type="match status" value="1"/>
</dbReference>
<dbReference type="GO" id="GO:0000981">
    <property type="term" value="F:DNA-binding transcription factor activity, RNA polymerase II-specific"/>
    <property type="evidence" value="ECO:0007669"/>
    <property type="project" value="TreeGrafter"/>
</dbReference>
<dbReference type="PANTHER" id="PTHR46386:SF1">
    <property type="entry name" value="NUCLEAR BODY PROTEIN SP140-LIKE PROTEIN"/>
    <property type="match status" value="1"/>
</dbReference>
<feature type="domain" description="Bromo" evidence="10">
    <location>
        <begin position="450"/>
        <end position="495"/>
    </location>
</feature>
<keyword evidence="6" id="KW-0238">DNA-binding</keyword>
<evidence type="ECO:0000313" key="15">
    <source>
        <dbReference type="Proteomes" id="UP000233160"/>
    </source>
</evidence>
<dbReference type="Ensembl" id="ENSPCOT00000013914.1">
    <property type="protein sequence ID" value="ENSPCOP00000004135.1"/>
    <property type="gene ID" value="ENSPCOG00000012219.1"/>
</dbReference>
<dbReference type="InterPro" id="IPR001487">
    <property type="entry name" value="Bromodomain"/>
</dbReference>
<dbReference type="Pfam" id="PF00628">
    <property type="entry name" value="PHD"/>
    <property type="match status" value="1"/>
</dbReference>
<reference evidence="14" key="2">
    <citation type="submission" date="2025-09" db="UniProtKB">
        <authorList>
            <consortium name="Ensembl"/>
        </authorList>
    </citation>
    <scope>IDENTIFICATION</scope>
</reference>
<name>A0A2K6EQX8_PROCO</name>
<evidence type="ECO:0000256" key="7">
    <source>
        <dbReference type="PROSITE-ProRule" id="PRU00035"/>
    </source>
</evidence>
<keyword evidence="15" id="KW-1185">Reference proteome</keyword>
<dbReference type="InterPro" id="IPR004865">
    <property type="entry name" value="HSR_dom"/>
</dbReference>
<evidence type="ECO:0000256" key="4">
    <source>
        <dbReference type="ARBA" id="ARBA00022833"/>
    </source>
</evidence>
<keyword evidence="3 8" id="KW-0863">Zinc-finger</keyword>
<evidence type="ECO:0000256" key="2">
    <source>
        <dbReference type="ARBA" id="ARBA00022723"/>
    </source>
</evidence>
<dbReference type="STRING" id="379532.ENSPCOP00000004135"/>
<dbReference type="InterPro" id="IPR011011">
    <property type="entry name" value="Znf_FYVE_PHD"/>
</dbReference>
<feature type="domain" description="SAND" evidence="12">
    <location>
        <begin position="237"/>
        <end position="313"/>
    </location>
</feature>
<dbReference type="InterPro" id="IPR013083">
    <property type="entry name" value="Znf_RING/FYVE/PHD"/>
</dbReference>
<reference evidence="14" key="1">
    <citation type="submission" date="2025-08" db="UniProtKB">
        <authorList>
            <consortium name="Ensembl"/>
        </authorList>
    </citation>
    <scope>IDENTIFICATION</scope>
</reference>